<comment type="caution">
    <text evidence="1">The sequence shown here is derived from an EMBL/GenBank/DDBJ whole genome shotgun (WGS) entry which is preliminary data.</text>
</comment>
<dbReference type="EMBL" id="LVYK01000059">
    <property type="protein sequence ID" value="RAS72168.1"/>
    <property type="molecule type" value="Genomic_DNA"/>
</dbReference>
<dbReference type="Pfam" id="PF07997">
    <property type="entry name" value="DUF1694"/>
    <property type="match status" value="1"/>
</dbReference>
<accession>A0AAX1Q638</accession>
<dbReference type="AlphaFoldDB" id="A0AAX1Q638"/>
<dbReference type="Proteomes" id="UP000250174">
    <property type="component" value="Unassembled WGS sequence"/>
</dbReference>
<dbReference type="SUPFAM" id="SSF160515">
    <property type="entry name" value="YueI-like"/>
    <property type="match status" value="1"/>
</dbReference>
<gene>
    <name evidence="1" type="ORF">A3864_24140</name>
</gene>
<protein>
    <recommendedName>
        <fullName evidence="3">DUF1694 domain-containing protein</fullName>
    </recommendedName>
</protein>
<dbReference type="InterPro" id="IPR012543">
    <property type="entry name" value="DUF1694"/>
</dbReference>
<dbReference type="PIRSF" id="PIRSF034303">
    <property type="entry name" value="DUF1694"/>
    <property type="match status" value="1"/>
</dbReference>
<reference evidence="1 2" key="1">
    <citation type="submission" date="2016-03" db="EMBL/GenBank/DDBJ databases">
        <title>Comparison of Bacillus endophyticus and B. anthracis characteristics using whole genome sequence analysis and microbiological techniques.</title>
        <authorList>
            <person name="Lekota K.E."/>
            <person name="Mafofo J."/>
            <person name="Rees J."/>
            <person name="Muchadeyi F.C."/>
            <person name="Madoroba E."/>
            <person name="Van Heerden H."/>
        </authorList>
    </citation>
    <scope>NUCLEOTIDE SEQUENCE [LARGE SCALE GENOMIC DNA]</scope>
    <source>
        <strain evidence="1 2">3631_10C</strain>
    </source>
</reference>
<name>A0AAX1Q638_9BACI</name>
<organism evidence="1 2">
    <name type="scientific">Priestia endophytica</name>
    <dbReference type="NCBI Taxonomy" id="135735"/>
    <lineage>
        <taxon>Bacteria</taxon>
        <taxon>Bacillati</taxon>
        <taxon>Bacillota</taxon>
        <taxon>Bacilli</taxon>
        <taxon>Bacillales</taxon>
        <taxon>Bacillaceae</taxon>
        <taxon>Priestia</taxon>
    </lineage>
</organism>
<evidence type="ECO:0000313" key="1">
    <source>
        <dbReference type="EMBL" id="RAS72168.1"/>
    </source>
</evidence>
<sequence length="129" mass="14995">MKWEMKGLAKEHIEEYLDRGMYGVKETKPEERRYYLTALRERIEVALKKGQVMRTSPYEQVVANIKNVRNGHLYLNGEISYPHLSKYIKIANQENVPFTIVQNHHSETDIGLVLTGSNGSEDKDIFIQN</sequence>
<evidence type="ECO:0008006" key="3">
    <source>
        <dbReference type="Google" id="ProtNLM"/>
    </source>
</evidence>
<evidence type="ECO:0000313" key="2">
    <source>
        <dbReference type="Proteomes" id="UP000250174"/>
    </source>
</evidence>
<dbReference type="Gene3D" id="3.30.1330.30">
    <property type="match status" value="1"/>
</dbReference>
<dbReference type="InterPro" id="IPR029064">
    <property type="entry name" value="Ribosomal_eL30-like_sf"/>
</dbReference>
<proteinExistence type="predicted"/>